<evidence type="ECO:0000256" key="14">
    <source>
        <dbReference type="ARBA" id="ARBA00023140"/>
    </source>
</evidence>
<comment type="subcellular location">
    <subcellularLocation>
        <location evidence="1">Peroxisome membrane</location>
        <topology evidence="1">Multi-pass membrane protein</topology>
    </subcellularLocation>
</comment>
<dbReference type="GO" id="GO:0008270">
    <property type="term" value="F:zinc ion binding"/>
    <property type="evidence" value="ECO:0007669"/>
    <property type="project" value="UniProtKB-KW"/>
</dbReference>
<keyword evidence="7" id="KW-0479">Metal-binding</keyword>
<accession>A0A9P7YPI3</accession>
<keyword evidence="18" id="KW-1185">Reference proteome</keyword>
<evidence type="ECO:0000256" key="5">
    <source>
        <dbReference type="ARBA" id="ARBA00022679"/>
    </source>
</evidence>
<feature type="compositionally biased region" description="Low complexity" evidence="15">
    <location>
        <begin position="444"/>
        <end position="453"/>
    </location>
</feature>
<dbReference type="Proteomes" id="UP000824998">
    <property type="component" value="Unassembled WGS sequence"/>
</dbReference>
<evidence type="ECO:0000256" key="7">
    <source>
        <dbReference type="ARBA" id="ARBA00022723"/>
    </source>
</evidence>
<evidence type="ECO:0000256" key="11">
    <source>
        <dbReference type="ARBA" id="ARBA00022927"/>
    </source>
</evidence>
<comment type="caution">
    <text evidence="17">The sequence shown here is derived from an EMBL/GenBank/DDBJ whole genome shotgun (WGS) entry which is preliminary data.</text>
</comment>
<sequence length="475" mass="53449">MVSNDFALAQQRLAVRREAREREAQARIAVQHEASRAAQQLDRLPFPFSRLGHSGLSLWDGIRGREGTRTAFRVGQVDAELLDEELLDLLKGQVGHALKYFGSHIQDDWSAEIMLALRAVLFKVTIWDHDATYGAALQNLKYTDARSHGLVLVSPSRLQKTLYGLFTVGGKYAWTRWEDWLVDNSNGYEEHNPRIQKLSRLSDAIASVHSTAAFASFLVFLVNGRYRTILDRILRLRLAPPTSQVSREVSFEYLNRQLVWHAFTEFLLFVLPLVGISRWRRWLARVWRKTKSIMTSGSEEEEHIKAGEFAFLPERTCAICYQDQNSTSSSEAQITAASGASGVIGSAQTDITSPYETIPCGCVYCFVCLASRLEAEEGEGWTCLRCGEEVKECKPWNGDVVEEVSKPAGTSKSVGFKDEPKRMVEVEPRPEDRDVDEEIKGRSGESSSSSDASELGDEEAFDEEIEGEMEFEEDD</sequence>
<dbReference type="OrthoDB" id="1701437at2759"/>
<dbReference type="InterPro" id="IPR025654">
    <property type="entry name" value="PEX2/10"/>
</dbReference>
<name>A0A9P7YPI3_9HELO</name>
<proteinExistence type="inferred from homology"/>
<dbReference type="PANTHER" id="PTHR23350:SF4">
    <property type="entry name" value="PEROXISOME BIOGENESIS FACTOR 2"/>
    <property type="match status" value="1"/>
</dbReference>
<evidence type="ECO:0000256" key="10">
    <source>
        <dbReference type="ARBA" id="ARBA00022833"/>
    </source>
</evidence>
<evidence type="ECO:0000256" key="15">
    <source>
        <dbReference type="SAM" id="MobiDB-lite"/>
    </source>
</evidence>
<keyword evidence="12" id="KW-1133">Transmembrane helix</keyword>
<gene>
    <name evidence="17" type="ORF">BJ875DRAFT_160442</name>
</gene>
<comment type="pathway">
    <text evidence="2">Protein modification; protein ubiquitination.</text>
</comment>
<evidence type="ECO:0000256" key="1">
    <source>
        <dbReference type="ARBA" id="ARBA00004585"/>
    </source>
</evidence>
<evidence type="ECO:0000256" key="2">
    <source>
        <dbReference type="ARBA" id="ARBA00004906"/>
    </source>
</evidence>
<evidence type="ECO:0000256" key="3">
    <source>
        <dbReference type="ARBA" id="ARBA00008704"/>
    </source>
</evidence>
<protein>
    <submittedName>
        <fullName evidence="17">Pex12 amino terminal region-domain-containing protein</fullName>
    </submittedName>
</protein>
<keyword evidence="6" id="KW-0812">Transmembrane</keyword>
<reference evidence="17" key="1">
    <citation type="journal article" date="2021" name="IMA Fungus">
        <title>Genomic characterization of three marine fungi, including Emericellopsis atlantica sp. nov. with signatures of a generalist lifestyle and marine biomass degradation.</title>
        <authorList>
            <person name="Hagestad O.C."/>
            <person name="Hou L."/>
            <person name="Andersen J.H."/>
            <person name="Hansen E.H."/>
            <person name="Altermark B."/>
            <person name="Li C."/>
            <person name="Kuhnert E."/>
            <person name="Cox R.J."/>
            <person name="Crous P.W."/>
            <person name="Spatafora J.W."/>
            <person name="Lail K."/>
            <person name="Amirebrahimi M."/>
            <person name="Lipzen A."/>
            <person name="Pangilinan J."/>
            <person name="Andreopoulos W."/>
            <person name="Hayes R.D."/>
            <person name="Ng V."/>
            <person name="Grigoriev I.V."/>
            <person name="Jackson S.A."/>
            <person name="Sutton T.D.S."/>
            <person name="Dobson A.D.W."/>
            <person name="Rama T."/>
        </authorList>
    </citation>
    <scope>NUCLEOTIDE SEQUENCE</scope>
    <source>
        <strain evidence="17">TRa018bII</strain>
    </source>
</reference>
<feature type="compositionally biased region" description="Acidic residues" evidence="15">
    <location>
        <begin position="454"/>
        <end position="475"/>
    </location>
</feature>
<dbReference type="EMBL" id="MU251388">
    <property type="protein sequence ID" value="KAG9237355.1"/>
    <property type="molecule type" value="Genomic_DNA"/>
</dbReference>
<comment type="similarity">
    <text evidence="3">Belongs to the pex2/pex10/pex12 family.</text>
</comment>
<keyword evidence="11" id="KW-0653">Protein transport</keyword>
<feature type="region of interest" description="Disordered" evidence="15">
    <location>
        <begin position="404"/>
        <end position="475"/>
    </location>
</feature>
<dbReference type="GO" id="GO:0016567">
    <property type="term" value="P:protein ubiquitination"/>
    <property type="evidence" value="ECO:0007669"/>
    <property type="project" value="UniProtKB-ARBA"/>
</dbReference>
<evidence type="ECO:0000313" key="18">
    <source>
        <dbReference type="Proteomes" id="UP000824998"/>
    </source>
</evidence>
<evidence type="ECO:0000256" key="12">
    <source>
        <dbReference type="ARBA" id="ARBA00022989"/>
    </source>
</evidence>
<evidence type="ECO:0000256" key="8">
    <source>
        <dbReference type="ARBA" id="ARBA00022771"/>
    </source>
</evidence>
<evidence type="ECO:0000256" key="9">
    <source>
        <dbReference type="ARBA" id="ARBA00022786"/>
    </source>
</evidence>
<keyword evidence="9" id="KW-0833">Ubl conjugation pathway</keyword>
<keyword evidence="8" id="KW-0863">Zinc-finger</keyword>
<dbReference type="Pfam" id="PF04757">
    <property type="entry name" value="Pex2_Pex12"/>
    <property type="match status" value="1"/>
</dbReference>
<evidence type="ECO:0000259" key="16">
    <source>
        <dbReference type="Pfam" id="PF04757"/>
    </source>
</evidence>
<evidence type="ECO:0000256" key="6">
    <source>
        <dbReference type="ARBA" id="ARBA00022692"/>
    </source>
</evidence>
<dbReference type="AlphaFoldDB" id="A0A9P7YPI3"/>
<dbReference type="InterPro" id="IPR006845">
    <property type="entry name" value="Pex_N"/>
</dbReference>
<feature type="domain" description="Pex N-terminal" evidence="16">
    <location>
        <begin position="83"/>
        <end position="280"/>
    </location>
</feature>
<evidence type="ECO:0000256" key="13">
    <source>
        <dbReference type="ARBA" id="ARBA00023136"/>
    </source>
</evidence>
<keyword evidence="13" id="KW-0472">Membrane</keyword>
<dbReference type="GO" id="GO:0016740">
    <property type="term" value="F:transferase activity"/>
    <property type="evidence" value="ECO:0007669"/>
    <property type="project" value="UniProtKB-KW"/>
</dbReference>
<keyword evidence="5" id="KW-0808">Transferase</keyword>
<keyword evidence="4" id="KW-0813">Transport</keyword>
<evidence type="ECO:0000313" key="17">
    <source>
        <dbReference type="EMBL" id="KAG9237355.1"/>
    </source>
</evidence>
<dbReference type="GO" id="GO:0005778">
    <property type="term" value="C:peroxisomal membrane"/>
    <property type="evidence" value="ECO:0007669"/>
    <property type="project" value="UniProtKB-SubCell"/>
</dbReference>
<dbReference type="GO" id="GO:0016562">
    <property type="term" value="P:protein import into peroxisome matrix, receptor recycling"/>
    <property type="evidence" value="ECO:0007669"/>
    <property type="project" value="UniProtKB-ARBA"/>
</dbReference>
<dbReference type="PANTHER" id="PTHR23350">
    <property type="entry name" value="PEROXISOME ASSEMBLY PROTEIN 10"/>
    <property type="match status" value="1"/>
</dbReference>
<organism evidence="17 18">
    <name type="scientific">Amylocarpus encephaloides</name>
    <dbReference type="NCBI Taxonomy" id="45428"/>
    <lineage>
        <taxon>Eukaryota</taxon>
        <taxon>Fungi</taxon>
        <taxon>Dikarya</taxon>
        <taxon>Ascomycota</taxon>
        <taxon>Pezizomycotina</taxon>
        <taxon>Leotiomycetes</taxon>
        <taxon>Helotiales</taxon>
        <taxon>Helotiales incertae sedis</taxon>
        <taxon>Amylocarpus</taxon>
    </lineage>
</organism>
<keyword evidence="14" id="KW-0576">Peroxisome</keyword>
<feature type="compositionally biased region" description="Basic and acidic residues" evidence="15">
    <location>
        <begin position="415"/>
        <end position="443"/>
    </location>
</feature>
<evidence type="ECO:0000256" key="4">
    <source>
        <dbReference type="ARBA" id="ARBA00022448"/>
    </source>
</evidence>
<keyword evidence="10" id="KW-0862">Zinc</keyword>